<sequence>MSNANPSRVGQAGLTGATDALFLKVFSGEVMSTFNALTVMKEKTRIRAINNGKSAQFPAIGKTVAEYHTAGAEILGNNIEHGEKVITIDDLLIANTFIASIDEAKNHYDVRSEYSKQMGQALAQTYDRNLLSMAIKAARDPSGLGAGVAGQGNAASENLGSTTPSTADIVTAMYDAAATLDAANVPETDRYVIVNPATYYALVQNDKLINRDFGQNGSYSDGTIMRVAGMQIVKSNNLAVNHTTSSAYPDFNSKYAVDATDTTALVIQQQALGTVQLMDMATEMEYDIRRQGTLAVSKMAVGHGVLRPECIIELRAAV</sequence>
<keyword evidence="3" id="KW-1185">Reference proteome</keyword>
<dbReference type="Pfam" id="PF21703">
    <property type="entry name" value="Gp10A-like"/>
    <property type="match status" value="1"/>
</dbReference>
<evidence type="ECO:0000259" key="1">
    <source>
        <dbReference type="Pfam" id="PF21703"/>
    </source>
</evidence>
<name>A0AAX4G2K4_9CAUD</name>
<feature type="domain" description="Capsid Gp10A/Gp10B-like" evidence="1">
    <location>
        <begin position="56"/>
        <end position="313"/>
    </location>
</feature>
<accession>A0AAX4G2K4</accession>
<proteinExistence type="predicted"/>
<organism evidence="2 3">
    <name type="scientific">Roseobacter phage CRP-118</name>
    <dbReference type="NCBI Taxonomy" id="3072843"/>
    <lineage>
        <taxon>Viruses</taxon>
        <taxon>Duplodnaviria</taxon>
        <taxon>Heunggongvirae</taxon>
        <taxon>Uroviricota</taxon>
        <taxon>Caudoviricetes</taxon>
        <taxon>Autographivirales</taxon>
        <taxon>Autographivirales incertae sedis</taxon>
        <taxon>Shangxiadianvirus</taxon>
        <taxon>Shangxiadianvirus CRP118</taxon>
    </lineage>
</organism>
<protein>
    <submittedName>
        <fullName evidence="2">Capsid protein</fullName>
    </submittedName>
</protein>
<evidence type="ECO:0000313" key="3">
    <source>
        <dbReference type="Proteomes" id="UP001301582"/>
    </source>
</evidence>
<dbReference type="InterPro" id="IPR049301">
    <property type="entry name" value="Capsid_Gp10A/Gp10B-like_dom"/>
</dbReference>
<dbReference type="Proteomes" id="UP001301582">
    <property type="component" value="Segment"/>
</dbReference>
<dbReference type="EMBL" id="OR420741">
    <property type="protein sequence ID" value="WOZ55659.1"/>
    <property type="molecule type" value="Genomic_DNA"/>
</dbReference>
<reference evidence="2 3" key="1">
    <citation type="submission" date="2023-08" db="EMBL/GenBank/DDBJ databases">
        <authorList>
            <person name="Du S."/>
            <person name="Wu Z."/>
            <person name="Wu Y."/>
            <person name="Yang M."/>
            <person name="Shao J."/>
            <person name="Liu H."/>
            <person name="Zhao Y."/>
            <person name="Zhang Z."/>
        </authorList>
    </citation>
    <scope>NUCLEOTIDE SEQUENCE [LARGE SCALE GENOMIC DNA]</scope>
</reference>
<gene>
    <name evidence="2" type="ORF">CRP118_gp28</name>
</gene>
<evidence type="ECO:0000313" key="2">
    <source>
        <dbReference type="EMBL" id="WOZ55659.1"/>
    </source>
</evidence>